<dbReference type="Proteomes" id="UP000325434">
    <property type="component" value="Unassembled WGS sequence"/>
</dbReference>
<sequence>MTLYLKDLALNRMDSLPVLRELVQGNKRKQLRAWTKPYHKITPGDMQALVVIMTFTGMETKFIAVQHGWKPGDDITCAAIADWAAIA</sequence>
<accession>A0A5N6GHY5</accession>
<reference evidence="1" key="1">
    <citation type="submission" date="2019-04" db="EMBL/GenBank/DDBJ databases">
        <title>Friends and foes A comparative genomics study of 23 Aspergillus species from section Flavi.</title>
        <authorList>
            <consortium name="DOE Joint Genome Institute"/>
            <person name="Kjaerbolling I."/>
            <person name="Vesth T."/>
            <person name="Frisvad J.C."/>
            <person name="Nybo J.L."/>
            <person name="Theobald S."/>
            <person name="Kildgaard S."/>
            <person name="Isbrandt T."/>
            <person name="Kuo A."/>
            <person name="Sato A."/>
            <person name="Lyhne E.K."/>
            <person name="Kogle M.E."/>
            <person name="Wiebenga A."/>
            <person name="Kun R.S."/>
            <person name="Lubbers R.J."/>
            <person name="Makela M.R."/>
            <person name="Barry K."/>
            <person name="Chovatia M."/>
            <person name="Clum A."/>
            <person name="Daum C."/>
            <person name="Haridas S."/>
            <person name="He G."/>
            <person name="LaButti K."/>
            <person name="Lipzen A."/>
            <person name="Mondo S."/>
            <person name="Riley R."/>
            <person name="Salamov A."/>
            <person name="Simmons B.A."/>
            <person name="Magnuson J.K."/>
            <person name="Henrissat B."/>
            <person name="Mortensen U.H."/>
            <person name="Larsen T.O."/>
            <person name="Devries R.P."/>
            <person name="Grigoriev I.V."/>
            <person name="Machida M."/>
            <person name="Baker S.E."/>
            <person name="Andersen M.R."/>
        </authorList>
    </citation>
    <scope>NUCLEOTIDE SEQUENCE [LARGE SCALE GENOMIC DNA]</scope>
    <source>
        <strain evidence="1">CBS 121.62</strain>
    </source>
</reference>
<dbReference type="EMBL" id="ML734719">
    <property type="protein sequence ID" value="KAB8240750.1"/>
    <property type="molecule type" value="Genomic_DNA"/>
</dbReference>
<gene>
    <name evidence="1" type="ORF">BDV35DRAFT_398347</name>
</gene>
<name>A0A5N6GHY5_ASPFL</name>
<protein>
    <submittedName>
        <fullName evidence="1">Uncharacterized protein</fullName>
    </submittedName>
</protein>
<proteinExistence type="predicted"/>
<dbReference type="AlphaFoldDB" id="A0A5N6GHY5"/>
<organism evidence="1">
    <name type="scientific">Aspergillus flavus</name>
    <dbReference type="NCBI Taxonomy" id="5059"/>
    <lineage>
        <taxon>Eukaryota</taxon>
        <taxon>Fungi</taxon>
        <taxon>Dikarya</taxon>
        <taxon>Ascomycota</taxon>
        <taxon>Pezizomycotina</taxon>
        <taxon>Eurotiomycetes</taxon>
        <taxon>Eurotiomycetidae</taxon>
        <taxon>Eurotiales</taxon>
        <taxon>Aspergillaceae</taxon>
        <taxon>Aspergillus</taxon>
        <taxon>Aspergillus subgen. Circumdati</taxon>
    </lineage>
</organism>
<evidence type="ECO:0000313" key="1">
    <source>
        <dbReference type="EMBL" id="KAB8240750.1"/>
    </source>
</evidence>